<evidence type="ECO:0000256" key="22">
    <source>
        <dbReference type="ARBA" id="ARBA00056816"/>
    </source>
</evidence>
<evidence type="ECO:0000256" key="13">
    <source>
        <dbReference type="ARBA" id="ARBA00022840"/>
    </source>
</evidence>
<dbReference type="InterPro" id="IPR001245">
    <property type="entry name" value="Ser-Thr/Tyr_kinase_cat_dom"/>
</dbReference>
<dbReference type="PROSITE" id="PS50026">
    <property type="entry name" value="EGF_3"/>
    <property type="match status" value="2"/>
</dbReference>
<evidence type="ECO:0000256" key="12">
    <source>
        <dbReference type="ARBA" id="ARBA00022777"/>
    </source>
</evidence>
<evidence type="ECO:0000256" key="7">
    <source>
        <dbReference type="ARBA" id="ARBA00022679"/>
    </source>
</evidence>
<dbReference type="CDD" id="cd00063">
    <property type="entry name" value="FN3"/>
    <property type="match status" value="2"/>
</dbReference>
<evidence type="ECO:0000259" key="31">
    <source>
        <dbReference type="PROSITE" id="PS50835"/>
    </source>
</evidence>
<evidence type="ECO:0000256" key="14">
    <source>
        <dbReference type="ARBA" id="ARBA00022989"/>
    </source>
</evidence>
<dbReference type="GO" id="GO:0045766">
    <property type="term" value="P:positive regulation of angiogenesis"/>
    <property type="evidence" value="ECO:0007669"/>
    <property type="project" value="TreeGrafter"/>
</dbReference>
<evidence type="ECO:0000259" key="30">
    <source>
        <dbReference type="PROSITE" id="PS50026"/>
    </source>
</evidence>
<evidence type="ECO:0000256" key="11">
    <source>
        <dbReference type="ARBA" id="ARBA00022741"/>
    </source>
</evidence>
<dbReference type="FunFam" id="2.60.40.10:FF:000597">
    <property type="entry name" value="tyrosine-protein kinase receptor Tie-1 isoform X1"/>
    <property type="match status" value="1"/>
</dbReference>
<dbReference type="PROSITE" id="PS00022">
    <property type="entry name" value="EGF_1"/>
    <property type="match status" value="3"/>
</dbReference>
<dbReference type="FunFam" id="2.60.40.10:FF:001615">
    <property type="entry name" value="Tyrosine-protein kinase receptor Tie-1 isoform B"/>
    <property type="match status" value="1"/>
</dbReference>
<keyword evidence="9" id="KW-0732">Signal</keyword>
<accession>A0A8B9QS89</accession>
<dbReference type="Gene3D" id="1.10.510.10">
    <property type="entry name" value="Transferase(Phosphotransferase) domain 1"/>
    <property type="match status" value="1"/>
</dbReference>
<dbReference type="GO" id="GO:0043235">
    <property type="term" value="C:receptor complex"/>
    <property type="evidence" value="ECO:0007669"/>
    <property type="project" value="TreeGrafter"/>
</dbReference>
<dbReference type="GO" id="GO:0005524">
    <property type="term" value="F:ATP binding"/>
    <property type="evidence" value="ECO:0007669"/>
    <property type="project" value="UniProtKB-UniRule"/>
</dbReference>
<dbReference type="InterPro" id="IPR008266">
    <property type="entry name" value="Tyr_kinase_AS"/>
</dbReference>
<dbReference type="PRINTS" id="PR00109">
    <property type="entry name" value="TYRKINASE"/>
</dbReference>
<dbReference type="SUPFAM" id="SSF56112">
    <property type="entry name" value="Protein kinase-like (PK-like)"/>
    <property type="match status" value="1"/>
</dbReference>
<dbReference type="PROSITE" id="PS50835">
    <property type="entry name" value="IG_LIKE"/>
    <property type="match status" value="1"/>
</dbReference>
<evidence type="ECO:0000256" key="3">
    <source>
        <dbReference type="ARBA" id="ARBA00022475"/>
    </source>
</evidence>
<dbReference type="InterPro" id="IPR050122">
    <property type="entry name" value="RTK"/>
</dbReference>
<comment type="caution">
    <text evidence="25">Lacks conserved residue(s) required for the propagation of feature annotation.</text>
</comment>
<feature type="binding site" evidence="26">
    <location>
        <position position="901"/>
    </location>
    <ligand>
        <name>ATP</name>
        <dbReference type="ChEBI" id="CHEBI:30616"/>
    </ligand>
</feature>
<dbReference type="EC" id="2.7.10.1" evidence="2"/>
<protein>
    <recommendedName>
        <fullName evidence="24">Tyrosine-protein kinase receptor Tie-1</fullName>
        <ecNumber evidence="2">2.7.10.1</ecNumber>
    </recommendedName>
</protein>
<feature type="domain" description="Ig-like" evidence="31">
    <location>
        <begin position="405"/>
        <end position="496"/>
    </location>
</feature>
<dbReference type="Pfam" id="PF07714">
    <property type="entry name" value="PK_Tyr_Ser-Thr"/>
    <property type="match status" value="1"/>
</dbReference>
<feature type="transmembrane region" description="Helical" evidence="28">
    <location>
        <begin position="792"/>
        <end position="817"/>
    </location>
</feature>
<sequence>MLGSHRDLSPWGSPEGDWKFPLCHAVGLGARRFWKISHIWVLGSVTVTDPSGLKPWSCHDVPQCSPLLPPSGAILDITLIANVQSLSHSDFFLSCVMGERDVSYLQIERENKIVMTHPKTGFQNYRNRSNHVQARGFSMPDLVGILYCMGRTPTEQAQVVYVHNTCSSSSAAHLFPVRATQSVNIAETATFSARVLKRKETDVMWKRNGKWPRSRAAPTWCLAPAPLPAPLTPPPQGAVSPAKTGIYSATFMGDSPLWSAFYRLIVRACAAKKWGPSCEKDCPDCLNGGVCHDHVGECICPPGFTGTRCERACREGQFGRNCQETCQRAQGCRGLSFCLPDPYGCSCASGWSGSRCNQACPPGYYGPDCALACACRNGGSCNRFSGCVCPAGWHGQHCEKSDRFPQIIKLASELEFNLGSEPIISCVATGNPLPASDGVELRKADGTMLKLVKAIIEPGQITCEFQVRHLMKDDAGLWECRVSTTGGQDSRKVKVNIRVPPAPLSPPRLLAKQSRQLVVSPVDCFSGDGPIVSVKLLYKPKDDTSVWSSIVVDNSENITLMNLRPVTAYVVKVQLSRPGDGGEGSKGPEAVMVTECLEPTVKPVIEGWSIEEKNTLHVNWKLDGWSGRKTSRPSPCSLPASRTWSSTRSTGWSTQPLQQREPCAGTDALLSSSQGPSSPRALSAESVSDTAVRLSWQVPEYPNGGITKYIVELQQVGGTSEPQWIDTDNGAETTKIVGGLNASTTYQFRVRANSHVPGEWSQPVKAKTLGDGEWGVPRGVLSAGGSGIDQQLLLAIVGSVSVTCLTILFALLALFLIKKNFFHRRRTFTYQSGSGEETILQFNSGTLTLTRRPKPQPEPLSYPILEWEDIKFEDMIGEGNFGQVIRAMIKKDGLKMNAAIKMLKEFASENDHRDFAGELEVLCKLGHHPNIINLLGACENKGYLYIAIEYAPYGNLLDFLRKSRVLETDPAFAKEHGTASTLTSQQLLQFASDVAKGMQYLSEKQFIHRDLAARNILVGENLASKIADFGLSRGEEVYVKKTMGRLPVRWMAIESLNYSVYTTKSDVWSFGVLLWEIVSLGGTPYCGMTCAELYEKLPQGYRMEKPRNCDDEVYELMRQCWRDRPYERPPFAQISMQLIRMLEARKAYVNMALFENFTYAGIDATAEEA</sequence>
<evidence type="ECO:0000256" key="4">
    <source>
        <dbReference type="ARBA" id="ARBA00022536"/>
    </source>
</evidence>
<dbReference type="SMART" id="SM00060">
    <property type="entry name" value="FN3"/>
    <property type="match status" value="2"/>
</dbReference>
<dbReference type="InterPro" id="IPR020635">
    <property type="entry name" value="Tyr_kinase_cat_dom"/>
</dbReference>
<keyword evidence="20" id="KW-0393">Immunoglobulin domain</keyword>
<reference evidence="33" key="1">
    <citation type="submission" date="2019-08" db="EMBL/GenBank/DDBJ databases">
        <title>Three high-quality genomes provides insights into domestication of ducks.</title>
        <authorList>
            <person name="Hou Z.C."/>
            <person name="Zhu F."/>
            <person name="Yin Z.T."/>
            <person name="Zhang F."/>
        </authorList>
    </citation>
    <scope>NUCLEOTIDE SEQUENCE [LARGE SCALE GENOMIC DNA]</scope>
</reference>
<evidence type="ECO:0000256" key="19">
    <source>
        <dbReference type="ARBA" id="ARBA00023180"/>
    </source>
</evidence>
<dbReference type="CDD" id="cd00054">
    <property type="entry name" value="EGF_CA"/>
    <property type="match status" value="2"/>
</dbReference>
<feature type="region of interest" description="Disordered" evidence="27">
    <location>
        <begin position="624"/>
        <end position="659"/>
    </location>
</feature>
<keyword evidence="11 26" id="KW-0547">Nucleotide-binding</keyword>
<comment type="subunit">
    <text evidence="23">Heterodimer with TEK/TIE2. Interacts with SVEP1 (via C-terminus).</text>
</comment>
<dbReference type="Proteomes" id="UP000694400">
    <property type="component" value="Chromosome 8"/>
</dbReference>
<proteinExistence type="predicted"/>
<evidence type="ECO:0000256" key="21">
    <source>
        <dbReference type="ARBA" id="ARBA00051243"/>
    </source>
</evidence>
<dbReference type="InterPro" id="IPR000719">
    <property type="entry name" value="Prot_kinase_dom"/>
</dbReference>
<comment type="function">
    <text evidence="22">Transmembrane tyrosine-protein kinase that may modulate TEK/TIE2 activity and contribute to the regulation of angiogenesis.</text>
</comment>
<keyword evidence="12" id="KW-0418">Kinase</keyword>
<evidence type="ECO:0000256" key="26">
    <source>
        <dbReference type="PROSITE-ProRule" id="PRU10141"/>
    </source>
</evidence>
<dbReference type="PROSITE" id="PS00107">
    <property type="entry name" value="PROTEIN_KINASE_ATP"/>
    <property type="match status" value="1"/>
</dbReference>
<keyword evidence="15 28" id="KW-0472">Membrane</keyword>
<evidence type="ECO:0000256" key="6">
    <source>
        <dbReference type="ARBA" id="ARBA00022657"/>
    </source>
</evidence>
<dbReference type="GO" id="GO:0004714">
    <property type="term" value="F:transmembrane receptor protein tyrosine kinase activity"/>
    <property type="evidence" value="ECO:0007669"/>
    <property type="project" value="UniProtKB-EC"/>
</dbReference>
<dbReference type="AlphaFoldDB" id="A0A8B9QS89"/>
<dbReference type="SMART" id="SM00181">
    <property type="entry name" value="EGF"/>
    <property type="match status" value="3"/>
</dbReference>
<dbReference type="CDD" id="cd05089">
    <property type="entry name" value="PTKc_Tie1"/>
    <property type="match status" value="1"/>
</dbReference>
<dbReference type="PROSITE" id="PS01186">
    <property type="entry name" value="EGF_2"/>
    <property type="match status" value="1"/>
</dbReference>
<evidence type="ECO:0000256" key="8">
    <source>
        <dbReference type="ARBA" id="ARBA00022692"/>
    </source>
</evidence>
<keyword evidence="19" id="KW-0325">Glycoprotein</keyword>
<evidence type="ECO:0000313" key="34">
    <source>
        <dbReference type="Proteomes" id="UP000694400"/>
    </source>
</evidence>
<feature type="compositionally biased region" description="Low complexity" evidence="27">
    <location>
        <begin position="641"/>
        <end position="654"/>
    </location>
</feature>
<keyword evidence="18" id="KW-0675">Receptor</keyword>
<keyword evidence="3" id="KW-1003">Cell membrane</keyword>
<keyword evidence="8 28" id="KW-0812">Transmembrane</keyword>
<dbReference type="Gene3D" id="3.30.200.20">
    <property type="entry name" value="Phosphorylase Kinase, domain 1"/>
    <property type="match status" value="1"/>
</dbReference>
<dbReference type="GO" id="GO:0007169">
    <property type="term" value="P:cell surface receptor protein tyrosine kinase signaling pathway"/>
    <property type="evidence" value="ECO:0007669"/>
    <property type="project" value="TreeGrafter"/>
</dbReference>
<comment type="subcellular location">
    <subcellularLocation>
        <location evidence="1">Cell membrane</location>
        <topology evidence="1">Single-pass type I membrane protein</topology>
    </subcellularLocation>
</comment>
<dbReference type="PROSITE" id="PS00109">
    <property type="entry name" value="PROTEIN_KINASE_TYR"/>
    <property type="match status" value="1"/>
</dbReference>
<evidence type="ECO:0000256" key="16">
    <source>
        <dbReference type="ARBA" id="ARBA00023137"/>
    </source>
</evidence>
<feature type="disulfide bond" evidence="25">
    <location>
        <begin position="389"/>
        <end position="398"/>
    </location>
</feature>
<dbReference type="FunFam" id="2.60.40.10:FF:000583">
    <property type="entry name" value="tyrosine-protein kinase receptor Tie-1 isoform X2"/>
    <property type="match status" value="1"/>
</dbReference>
<name>A0A8B9QS89_ANAPL</name>
<organism evidence="33 34">
    <name type="scientific">Anas platyrhynchos</name>
    <name type="common">Mallard</name>
    <name type="synonym">Anas boschas</name>
    <dbReference type="NCBI Taxonomy" id="8839"/>
    <lineage>
        <taxon>Eukaryota</taxon>
        <taxon>Metazoa</taxon>
        <taxon>Chordata</taxon>
        <taxon>Craniata</taxon>
        <taxon>Vertebrata</taxon>
        <taxon>Euteleostomi</taxon>
        <taxon>Archelosauria</taxon>
        <taxon>Archosauria</taxon>
        <taxon>Dinosauria</taxon>
        <taxon>Saurischia</taxon>
        <taxon>Theropoda</taxon>
        <taxon>Coelurosauria</taxon>
        <taxon>Aves</taxon>
        <taxon>Neognathae</taxon>
        <taxon>Galloanserae</taxon>
        <taxon>Anseriformes</taxon>
        <taxon>Anatidae</taxon>
        <taxon>Anatinae</taxon>
        <taxon>Anas</taxon>
    </lineage>
</organism>
<reference evidence="33" key="2">
    <citation type="submission" date="2025-08" db="UniProtKB">
        <authorList>
            <consortium name="Ensembl"/>
        </authorList>
    </citation>
    <scope>IDENTIFICATION</scope>
</reference>
<evidence type="ECO:0000256" key="20">
    <source>
        <dbReference type="ARBA" id="ARBA00023319"/>
    </source>
</evidence>
<evidence type="ECO:0000256" key="28">
    <source>
        <dbReference type="SAM" id="Phobius"/>
    </source>
</evidence>
<evidence type="ECO:0000256" key="9">
    <source>
        <dbReference type="ARBA" id="ARBA00022729"/>
    </source>
</evidence>
<dbReference type="FunFam" id="1.10.510.10:FF:000123">
    <property type="entry name" value="Tyrosine-protein kinase receptor Tie-1"/>
    <property type="match status" value="1"/>
</dbReference>
<evidence type="ECO:0000256" key="25">
    <source>
        <dbReference type="PROSITE-ProRule" id="PRU00076"/>
    </source>
</evidence>
<comment type="catalytic activity">
    <reaction evidence="21">
        <text>L-tyrosyl-[protein] + ATP = O-phospho-L-tyrosyl-[protein] + ADP + H(+)</text>
        <dbReference type="Rhea" id="RHEA:10596"/>
        <dbReference type="Rhea" id="RHEA-COMP:10136"/>
        <dbReference type="Rhea" id="RHEA-COMP:20101"/>
        <dbReference type="ChEBI" id="CHEBI:15378"/>
        <dbReference type="ChEBI" id="CHEBI:30616"/>
        <dbReference type="ChEBI" id="CHEBI:46858"/>
        <dbReference type="ChEBI" id="CHEBI:61978"/>
        <dbReference type="ChEBI" id="CHEBI:456216"/>
        <dbReference type="EC" id="2.7.10.1"/>
    </reaction>
</comment>
<dbReference type="SUPFAM" id="SSF49265">
    <property type="entry name" value="Fibronectin type III"/>
    <property type="match status" value="1"/>
</dbReference>
<evidence type="ECO:0000313" key="33">
    <source>
        <dbReference type="Ensembl" id="ENSAPLP00020002148.1"/>
    </source>
</evidence>
<dbReference type="Gene3D" id="2.60.40.10">
    <property type="entry name" value="Immunoglobulins"/>
    <property type="match status" value="4"/>
</dbReference>
<dbReference type="GO" id="GO:0009888">
    <property type="term" value="P:tissue development"/>
    <property type="evidence" value="ECO:0007669"/>
    <property type="project" value="UniProtKB-ARBA"/>
</dbReference>
<reference evidence="33" key="3">
    <citation type="submission" date="2025-09" db="UniProtKB">
        <authorList>
            <consortium name="Ensembl"/>
        </authorList>
    </citation>
    <scope>IDENTIFICATION</scope>
</reference>
<feature type="domain" description="EGF-like" evidence="30">
    <location>
        <begin position="274"/>
        <end position="310"/>
    </location>
</feature>
<dbReference type="FunFam" id="3.30.200.20:FF:000113">
    <property type="entry name" value="Putative tyrosine-protein kinase receptor Tie-1"/>
    <property type="match status" value="1"/>
</dbReference>
<dbReference type="FunFam" id="2.170.300.10:FF:000003">
    <property type="entry name" value="tyrosine-protein kinase receptor Tie-1 isoform X1"/>
    <property type="match status" value="1"/>
</dbReference>
<evidence type="ECO:0000256" key="27">
    <source>
        <dbReference type="SAM" id="MobiDB-lite"/>
    </source>
</evidence>
<evidence type="ECO:0000256" key="2">
    <source>
        <dbReference type="ARBA" id="ARBA00011902"/>
    </source>
</evidence>
<evidence type="ECO:0000256" key="5">
    <source>
        <dbReference type="ARBA" id="ARBA00022553"/>
    </source>
</evidence>
<evidence type="ECO:0000256" key="17">
    <source>
        <dbReference type="ARBA" id="ARBA00023157"/>
    </source>
</evidence>
<evidence type="ECO:0000256" key="18">
    <source>
        <dbReference type="ARBA" id="ARBA00023170"/>
    </source>
</evidence>
<feature type="domain" description="Fibronectin type-III" evidence="32">
    <location>
        <begin position="678"/>
        <end position="771"/>
    </location>
</feature>
<dbReference type="GO" id="GO:0005886">
    <property type="term" value="C:plasma membrane"/>
    <property type="evidence" value="ECO:0007669"/>
    <property type="project" value="UniProtKB-SubCell"/>
</dbReference>
<keyword evidence="16" id="KW-0829">Tyrosine-protein kinase</keyword>
<feature type="region of interest" description="Disordered" evidence="27">
    <location>
        <begin position="667"/>
        <end position="686"/>
    </location>
</feature>
<dbReference type="InterPro" id="IPR017441">
    <property type="entry name" value="Protein_kinase_ATP_BS"/>
</dbReference>
<evidence type="ECO:0000256" key="23">
    <source>
        <dbReference type="ARBA" id="ARBA00065364"/>
    </source>
</evidence>
<keyword evidence="7" id="KW-0808">Transferase</keyword>
<dbReference type="PANTHER" id="PTHR24416">
    <property type="entry name" value="TYROSINE-PROTEIN KINASE RECEPTOR"/>
    <property type="match status" value="1"/>
</dbReference>
<dbReference type="Gene3D" id="2.170.300.10">
    <property type="entry name" value="Tie2 ligand-binding domain superfamily"/>
    <property type="match status" value="1"/>
</dbReference>
<dbReference type="InterPro" id="IPR007110">
    <property type="entry name" value="Ig-like_dom"/>
</dbReference>
<evidence type="ECO:0000256" key="1">
    <source>
        <dbReference type="ARBA" id="ARBA00004251"/>
    </source>
</evidence>
<keyword evidence="4 25" id="KW-0245">EGF-like domain</keyword>
<dbReference type="SMART" id="SM00219">
    <property type="entry name" value="TyrKc"/>
    <property type="match status" value="1"/>
</dbReference>
<feature type="disulfide bond" evidence="25">
    <location>
        <begin position="300"/>
        <end position="309"/>
    </location>
</feature>
<dbReference type="GO" id="GO:0001525">
    <property type="term" value="P:angiogenesis"/>
    <property type="evidence" value="ECO:0007669"/>
    <property type="project" value="UniProtKB-KW"/>
</dbReference>
<keyword evidence="5" id="KW-0597">Phosphoprotein</keyword>
<dbReference type="PROSITE" id="PS50853">
    <property type="entry name" value="FN3"/>
    <property type="match status" value="2"/>
</dbReference>
<feature type="domain" description="EGF-like" evidence="30">
    <location>
        <begin position="365"/>
        <end position="399"/>
    </location>
</feature>
<keyword evidence="13 26" id="KW-0067">ATP-binding</keyword>
<evidence type="ECO:0000259" key="32">
    <source>
        <dbReference type="PROSITE" id="PS50853"/>
    </source>
</evidence>
<dbReference type="InterPro" id="IPR036179">
    <property type="entry name" value="Ig-like_dom_sf"/>
</dbReference>
<dbReference type="Pfam" id="PF00041">
    <property type="entry name" value="fn3"/>
    <property type="match status" value="1"/>
</dbReference>
<dbReference type="PANTHER" id="PTHR24416:SF341">
    <property type="entry name" value="TYROSINE-PROTEIN KINASE RECEPTOR TIE-1"/>
    <property type="match status" value="1"/>
</dbReference>
<dbReference type="InterPro" id="IPR013783">
    <property type="entry name" value="Ig-like_fold"/>
</dbReference>
<evidence type="ECO:0000256" key="24">
    <source>
        <dbReference type="ARBA" id="ARBA00072428"/>
    </source>
</evidence>
<dbReference type="InterPro" id="IPR003961">
    <property type="entry name" value="FN3_dom"/>
</dbReference>
<feature type="domain" description="Fibronectin type-III" evidence="32">
    <location>
        <begin position="500"/>
        <end position="599"/>
    </location>
</feature>
<feature type="domain" description="Protein kinase" evidence="29">
    <location>
        <begin position="870"/>
        <end position="1149"/>
    </location>
</feature>
<evidence type="ECO:0000259" key="29">
    <source>
        <dbReference type="PROSITE" id="PS50011"/>
    </source>
</evidence>
<dbReference type="PROSITE" id="PS50011">
    <property type="entry name" value="PROTEIN_KINASE_DOM"/>
    <property type="match status" value="1"/>
</dbReference>
<keyword evidence="14 28" id="KW-1133">Transmembrane helix</keyword>
<evidence type="ECO:0000256" key="10">
    <source>
        <dbReference type="ARBA" id="ARBA00022737"/>
    </source>
</evidence>
<dbReference type="SUPFAM" id="SSF48726">
    <property type="entry name" value="Immunoglobulin"/>
    <property type="match status" value="1"/>
</dbReference>
<keyword evidence="6" id="KW-0037">Angiogenesis</keyword>
<dbReference type="InterPro" id="IPR000742">
    <property type="entry name" value="EGF"/>
</dbReference>
<keyword evidence="10" id="KW-0677">Repeat</keyword>
<dbReference type="InterPro" id="IPR011009">
    <property type="entry name" value="Kinase-like_dom_sf"/>
</dbReference>
<evidence type="ECO:0000256" key="15">
    <source>
        <dbReference type="ARBA" id="ARBA00023136"/>
    </source>
</evidence>
<dbReference type="InterPro" id="IPR036116">
    <property type="entry name" value="FN3_sf"/>
</dbReference>
<keyword evidence="17 25" id="KW-1015">Disulfide bond</keyword>
<dbReference type="Ensembl" id="ENSAPLT00020002297.1">
    <property type="protein sequence ID" value="ENSAPLP00020002148.1"/>
    <property type="gene ID" value="ENSAPLG00020000994.1"/>
</dbReference>